<reference evidence="2 3" key="1">
    <citation type="submission" date="2024-09" db="EMBL/GenBank/DDBJ databases">
        <authorList>
            <person name="Sun Q."/>
            <person name="Mori K."/>
        </authorList>
    </citation>
    <scope>NUCLEOTIDE SEQUENCE [LARGE SCALE GENOMIC DNA]</scope>
    <source>
        <strain evidence="2 3">NCAIM B.02610</strain>
    </source>
</reference>
<evidence type="ECO:0000313" key="2">
    <source>
        <dbReference type="EMBL" id="MFC0472726.1"/>
    </source>
</evidence>
<feature type="transmembrane region" description="Helical" evidence="1">
    <location>
        <begin position="7"/>
        <end position="30"/>
    </location>
</feature>
<keyword evidence="1" id="KW-0812">Transmembrane</keyword>
<gene>
    <name evidence="2" type="ORF">ACFFHM_20135</name>
</gene>
<name>A0ABV6KLK9_9BACI</name>
<sequence length="119" mass="13881">MVKQVYQYAVAFITLVMVIGGGVFAFMSIADYVSPNTYVESFEDYKNMRGYKGEGAVEKEEISEEELRALYDAMIVQQREQSKQYALNSFIKSLGWIIIPLPIFLFFQRRINREKKNRS</sequence>
<protein>
    <submittedName>
        <fullName evidence="2">Uncharacterized protein</fullName>
    </submittedName>
</protein>
<dbReference type="Proteomes" id="UP001589838">
    <property type="component" value="Unassembled WGS sequence"/>
</dbReference>
<dbReference type="EMBL" id="JBHLUX010000086">
    <property type="protein sequence ID" value="MFC0472726.1"/>
    <property type="molecule type" value="Genomic_DNA"/>
</dbReference>
<organism evidence="2 3">
    <name type="scientific">Halalkalibacter kiskunsagensis</name>
    <dbReference type="NCBI Taxonomy" id="1548599"/>
    <lineage>
        <taxon>Bacteria</taxon>
        <taxon>Bacillati</taxon>
        <taxon>Bacillota</taxon>
        <taxon>Bacilli</taxon>
        <taxon>Bacillales</taxon>
        <taxon>Bacillaceae</taxon>
        <taxon>Halalkalibacter</taxon>
    </lineage>
</organism>
<dbReference type="RefSeq" id="WP_335962943.1">
    <property type="nucleotide sequence ID" value="NZ_JAXBLX010000038.1"/>
</dbReference>
<feature type="transmembrane region" description="Helical" evidence="1">
    <location>
        <begin position="89"/>
        <end position="107"/>
    </location>
</feature>
<evidence type="ECO:0000256" key="1">
    <source>
        <dbReference type="SAM" id="Phobius"/>
    </source>
</evidence>
<evidence type="ECO:0000313" key="3">
    <source>
        <dbReference type="Proteomes" id="UP001589838"/>
    </source>
</evidence>
<proteinExistence type="predicted"/>
<keyword evidence="3" id="KW-1185">Reference proteome</keyword>
<accession>A0ABV6KLK9</accession>
<keyword evidence="1" id="KW-1133">Transmembrane helix</keyword>
<keyword evidence="1" id="KW-0472">Membrane</keyword>
<comment type="caution">
    <text evidence="2">The sequence shown here is derived from an EMBL/GenBank/DDBJ whole genome shotgun (WGS) entry which is preliminary data.</text>
</comment>